<protein>
    <submittedName>
        <fullName evidence="5">Methyltransferase domain-containing protein</fullName>
    </submittedName>
</protein>
<organism evidence="5 6">
    <name type="scientific">Halomarina oriensis</name>
    <dbReference type="NCBI Taxonomy" id="671145"/>
    <lineage>
        <taxon>Archaea</taxon>
        <taxon>Methanobacteriati</taxon>
        <taxon>Methanobacteriota</taxon>
        <taxon>Stenosarchaea group</taxon>
        <taxon>Halobacteria</taxon>
        <taxon>Halobacteriales</taxon>
        <taxon>Natronomonadaceae</taxon>
        <taxon>Halomarina</taxon>
    </lineage>
</organism>
<dbReference type="EMBL" id="WSZK01000005">
    <property type="protein sequence ID" value="MWG33178.1"/>
    <property type="molecule type" value="Genomic_DNA"/>
</dbReference>
<sequence>MTVDEDADTPTTTGPDTTTRVRGQRLYDRWSDHQTLFRLGKWVVFAGREDAYRRQTLAGLNARRGDTVLDVGCGPGVDLPALRERVGPEGRVVGVDYSKGMVERAQRRIDRADWSNVHVVRGDASHLPLPAESVDRAYATLSLSAMPDLPGVLNAVAETLVPGGRLAVFDTRPFQTGYRRALNPLLVRGSWLLTNWHPDVGLLEPLRERFDRVAVETFDAGATVVAVAHRR</sequence>
<dbReference type="GO" id="GO:0008168">
    <property type="term" value="F:methyltransferase activity"/>
    <property type="evidence" value="ECO:0007669"/>
    <property type="project" value="UniProtKB-KW"/>
</dbReference>
<keyword evidence="1 5" id="KW-0489">Methyltransferase</keyword>
<dbReference type="Proteomes" id="UP000451471">
    <property type="component" value="Unassembled WGS sequence"/>
</dbReference>
<dbReference type="CDD" id="cd02440">
    <property type="entry name" value="AdoMet_MTases"/>
    <property type="match status" value="1"/>
</dbReference>
<feature type="domain" description="Methyltransferase" evidence="4">
    <location>
        <begin position="68"/>
        <end position="164"/>
    </location>
</feature>
<accession>A0A6B0GNK8</accession>
<dbReference type="Pfam" id="PF13649">
    <property type="entry name" value="Methyltransf_25"/>
    <property type="match status" value="1"/>
</dbReference>
<reference evidence="5 6" key="1">
    <citation type="submission" date="2019-12" db="EMBL/GenBank/DDBJ databases">
        <title>Halocatena pleomorpha gen. nov. sp. nov., an extremely halophilic archaeon of family Halobacteriaceae isolated from saltpan soil.</title>
        <authorList>
            <person name="Pal Y."/>
            <person name="Verma A."/>
            <person name="Krishnamurthi S."/>
            <person name="Kumar P."/>
        </authorList>
    </citation>
    <scope>NUCLEOTIDE SEQUENCE [LARGE SCALE GENOMIC DNA]</scope>
    <source>
        <strain evidence="5 6">JCM 16495</strain>
    </source>
</reference>
<evidence type="ECO:0000256" key="2">
    <source>
        <dbReference type="ARBA" id="ARBA00022679"/>
    </source>
</evidence>
<dbReference type="InterPro" id="IPR041698">
    <property type="entry name" value="Methyltransf_25"/>
</dbReference>
<dbReference type="GO" id="GO:0032259">
    <property type="term" value="P:methylation"/>
    <property type="evidence" value="ECO:0007669"/>
    <property type="project" value="UniProtKB-KW"/>
</dbReference>
<keyword evidence="6" id="KW-1185">Reference proteome</keyword>
<dbReference type="AlphaFoldDB" id="A0A6B0GNK8"/>
<proteinExistence type="predicted"/>
<dbReference type="InterPro" id="IPR029063">
    <property type="entry name" value="SAM-dependent_MTases_sf"/>
</dbReference>
<feature type="region of interest" description="Disordered" evidence="3">
    <location>
        <begin position="1"/>
        <end position="20"/>
    </location>
</feature>
<feature type="compositionally biased region" description="Low complexity" evidence="3">
    <location>
        <begin position="9"/>
        <end position="18"/>
    </location>
</feature>
<evidence type="ECO:0000313" key="5">
    <source>
        <dbReference type="EMBL" id="MWG33178.1"/>
    </source>
</evidence>
<evidence type="ECO:0000256" key="1">
    <source>
        <dbReference type="ARBA" id="ARBA00022603"/>
    </source>
</evidence>
<keyword evidence="2 5" id="KW-0808">Transferase</keyword>
<name>A0A6B0GNK8_9EURY</name>
<evidence type="ECO:0000313" key="6">
    <source>
        <dbReference type="Proteomes" id="UP000451471"/>
    </source>
</evidence>
<evidence type="ECO:0000256" key="3">
    <source>
        <dbReference type="SAM" id="MobiDB-lite"/>
    </source>
</evidence>
<evidence type="ECO:0000259" key="4">
    <source>
        <dbReference type="Pfam" id="PF13649"/>
    </source>
</evidence>
<dbReference type="PANTHER" id="PTHR43861:SF1">
    <property type="entry name" value="TRANS-ACONITATE 2-METHYLTRANSFERASE"/>
    <property type="match status" value="1"/>
</dbReference>
<gene>
    <name evidence="5" type="ORF">GQS65_01515</name>
</gene>
<comment type="caution">
    <text evidence="5">The sequence shown here is derived from an EMBL/GenBank/DDBJ whole genome shotgun (WGS) entry which is preliminary data.</text>
</comment>
<dbReference type="PANTHER" id="PTHR43861">
    <property type="entry name" value="TRANS-ACONITATE 2-METHYLTRANSFERASE-RELATED"/>
    <property type="match status" value="1"/>
</dbReference>
<dbReference type="Gene3D" id="3.40.50.150">
    <property type="entry name" value="Vaccinia Virus protein VP39"/>
    <property type="match status" value="1"/>
</dbReference>
<dbReference type="SUPFAM" id="SSF53335">
    <property type="entry name" value="S-adenosyl-L-methionine-dependent methyltransferases"/>
    <property type="match status" value="1"/>
</dbReference>